<protein>
    <recommendedName>
        <fullName evidence="3">GTP cyclohydrolase II</fullName>
        <ecNumber evidence="3">3.5.4.25</ecNumber>
    </recommendedName>
</protein>
<gene>
    <name evidence="11" type="primary">SPOSA6832_00010</name>
</gene>
<sequence length="783" mass="83837">MATVHAAPRQDQHHDVSPTDLALLSLLTQEHPLSANQLGDASHQHPPASGNRKRRHSDRRPPVDPLMVAAAASAGPDSSGRACEVPPSSAGGAAAALQRYRESRMAYLIAPVASRSVTRNHYLHSFFPHSLAYSSCDGERLSSAARRPKMESHQAPRHIRIQAEEEERKRKDLADKMRAGEVARGGAKATETKGIPSAVVVPKTHGGFQLKEDGMLAQQQQEEDGADQTSAPPLEDQAETLRDEALVQLLRQPSTPPLLKHPLPSPPLATTAPSAVRSEPSPHPSFPISAPITAAKFPTAICPTPTAVAPLPPLEVQCRVRTRIPTPHGHIFLHLYTNNHDTKEHLAFVADHAQMASTSLTTNAVEGSPILAEGQETHRPLPFIRSRSLDSKWHDGETDEERIVRGAYVGRLSATSHIASTARGSLGHLPSCAASSSHSDLPIDPPLVRIHSECFTGETIGSQRCDCGEQLDEAFRLITFAGRGVVVYLRQEGRGIGLLEKMRAYNLQDLGHDTVTANLMLGHGADMRTYGIAGAILRDLGIAGEEGRGGVRLLTNNPDKIEQIEKEGVRVVERVAMVPRSWLAIDEVAKQAKKKGGKGTKGVRGRKGQGATRKPGIMSGSALLGLATMGDSVSSLPSTEGVPSPSLPSLSRSVSVESSVPLSTNPSRSPSPSAVESTSYSDEDNDEEYEDEDDAQTDSSAAYHLRQAGVGMIGASTTRSPELEKYLRTKIERMGHMLTAPDQPPKKEAAQRAHPLSESVTSLAMGAEGGDEASEAEARGGRQ</sequence>
<evidence type="ECO:0000313" key="11">
    <source>
        <dbReference type="EMBL" id="CEQ38580.1"/>
    </source>
</evidence>
<dbReference type="OrthoDB" id="5569761at2759"/>
<dbReference type="GO" id="GO:0005525">
    <property type="term" value="F:GTP binding"/>
    <property type="evidence" value="ECO:0007669"/>
    <property type="project" value="UniProtKB-KW"/>
</dbReference>
<dbReference type="InterPro" id="IPR032677">
    <property type="entry name" value="GTP_cyclohydro_II"/>
</dbReference>
<keyword evidence="12" id="KW-1185">Reference proteome</keyword>
<keyword evidence="4" id="KW-0686">Riboflavin biosynthesis</keyword>
<evidence type="ECO:0000256" key="3">
    <source>
        <dbReference type="ARBA" id="ARBA00012762"/>
    </source>
</evidence>
<keyword evidence="7" id="KW-0342">GTP-binding</keyword>
<comment type="catalytic activity">
    <reaction evidence="8">
        <text>GTP + 4 H2O = 2,5-diamino-6-hydroxy-4-(5-phosphoribosylamino)-pyrimidine + formate + 2 phosphate + 3 H(+)</text>
        <dbReference type="Rhea" id="RHEA:23704"/>
        <dbReference type="ChEBI" id="CHEBI:15377"/>
        <dbReference type="ChEBI" id="CHEBI:15378"/>
        <dbReference type="ChEBI" id="CHEBI:15740"/>
        <dbReference type="ChEBI" id="CHEBI:37565"/>
        <dbReference type="ChEBI" id="CHEBI:43474"/>
        <dbReference type="ChEBI" id="CHEBI:58614"/>
        <dbReference type="EC" id="3.5.4.25"/>
    </reaction>
</comment>
<feature type="compositionally biased region" description="Acidic residues" evidence="9">
    <location>
        <begin position="681"/>
        <end position="696"/>
    </location>
</feature>
<dbReference type="InterPro" id="IPR000926">
    <property type="entry name" value="RibA"/>
</dbReference>
<evidence type="ECO:0000259" key="10">
    <source>
        <dbReference type="Pfam" id="PF00925"/>
    </source>
</evidence>
<evidence type="ECO:0000256" key="4">
    <source>
        <dbReference type="ARBA" id="ARBA00022619"/>
    </source>
</evidence>
<evidence type="ECO:0000256" key="1">
    <source>
        <dbReference type="ARBA" id="ARBA00005104"/>
    </source>
</evidence>
<feature type="compositionally biased region" description="Polar residues" evidence="9">
    <location>
        <begin position="664"/>
        <end position="675"/>
    </location>
</feature>
<dbReference type="Pfam" id="PF00925">
    <property type="entry name" value="GTP_cyclohydro2"/>
    <property type="match status" value="1"/>
</dbReference>
<feature type="region of interest" description="Disordered" evidence="9">
    <location>
        <begin position="35"/>
        <end position="62"/>
    </location>
</feature>
<feature type="region of interest" description="Disordered" evidence="9">
    <location>
        <begin position="593"/>
        <end position="618"/>
    </location>
</feature>
<feature type="region of interest" description="Disordered" evidence="9">
    <location>
        <begin position="737"/>
        <end position="783"/>
    </location>
</feature>
<dbReference type="CDD" id="cd00641">
    <property type="entry name" value="GTP_cyclohydro2"/>
    <property type="match status" value="1"/>
</dbReference>
<comment type="similarity">
    <text evidence="2">Belongs to the GTP cyclohydrolase II family.</text>
</comment>
<evidence type="ECO:0000256" key="8">
    <source>
        <dbReference type="ARBA" id="ARBA00049295"/>
    </source>
</evidence>
<feature type="region of interest" description="Disordered" evidence="9">
    <location>
        <begin position="254"/>
        <end position="284"/>
    </location>
</feature>
<accession>A0A0D6EG71</accession>
<feature type="compositionally biased region" description="Low complexity" evidence="9">
    <location>
        <begin position="642"/>
        <end position="663"/>
    </location>
</feature>
<dbReference type="EC" id="3.5.4.25" evidence="3"/>
<evidence type="ECO:0000256" key="5">
    <source>
        <dbReference type="ARBA" id="ARBA00022741"/>
    </source>
</evidence>
<dbReference type="NCBIfam" id="NF001591">
    <property type="entry name" value="PRK00393.1"/>
    <property type="match status" value="1"/>
</dbReference>
<evidence type="ECO:0000256" key="6">
    <source>
        <dbReference type="ARBA" id="ARBA00022801"/>
    </source>
</evidence>
<evidence type="ECO:0000256" key="9">
    <source>
        <dbReference type="SAM" id="MobiDB-lite"/>
    </source>
</evidence>
<reference evidence="12" key="1">
    <citation type="submission" date="2015-02" db="EMBL/GenBank/DDBJ databases">
        <authorList>
            <person name="Gon?alves P."/>
        </authorList>
    </citation>
    <scope>NUCLEOTIDE SEQUENCE [LARGE SCALE GENOMIC DNA]</scope>
</reference>
<dbReference type="GO" id="GO:0003935">
    <property type="term" value="F:GTP cyclohydrolase II activity"/>
    <property type="evidence" value="ECO:0007669"/>
    <property type="project" value="UniProtKB-EC"/>
</dbReference>
<evidence type="ECO:0000313" key="12">
    <source>
        <dbReference type="Proteomes" id="UP000243876"/>
    </source>
</evidence>
<feature type="compositionally biased region" description="Basic residues" evidence="9">
    <location>
        <begin position="593"/>
        <end position="607"/>
    </location>
</feature>
<feature type="domain" description="GTP cyclohydrolase II" evidence="10">
    <location>
        <begin position="438"/>
        <end position="575"/>
    </location>
</feature>
<dbReference type="GO" id="GO:0009231">
    <property type="term" value="P:riboflavin biosynthetic process"/>
    <property type="evidence" value="ECO:0007669"/>
    <property type="project" value="UniProtKB-KW"/>
</dbReference>
<dbReference type="PANTHER" id="PTHR21327">
    <property type="entry name" value="GTP CYCLOHYDROLASE II-RELATED"/>
    <property type="match status" value="1"/>
</dbReference>
<feature type="region of interest" description="Disordered" evidence="9">
    <location>
        <begin position="631"/>
        <end position="704"/>
    </location>
</feature>
<dbReference type="SUPFAM" id="SSF142695">
    <property type="entry name" value="RibA-like"/>
    <property type="match status" value="1"/>
</dbReference>
<evidence type="ECO:0000256" key="7">
    <source>
        <dbReference type="ARBA" id="ARBA00023134"/>
    </source>
</evidence>
<dbReference type="Gene3D" id="3.40.50.10990">
    <property type="entry name" value="GTP cyclohydrolase II"/>
    <property type="match status" value="1"/>
</dbReference>
<keyword evidence="5" id="KW-0547">Nucleotide-binding</keyword>
<dbReference type="EMBL" id="CENE01000001">
    <property type="protein sequence ID" value="CEQ38580.1"/>
    <property type="molecule type" value="Genomic_DNA"/>
</dbReference>
<feature type="compositionally biased region" description="Low complexity" evidence="9">
    <location>
        <begin position="257"/>
        <end position="275"/>
    </location>
</feature>
<comment type="pathway">
    <text evidence="1">Cofactor biosynthesis; riboflavin biosynthesis.</text>
</comment>
<evidence type="ECO:0000256" key="2">
    <source>
        <dbReference type="ARBA" id="ARBA00008131"/>
    </source>
</evidence>
<dbReference type="AlphaFoldDB" id="A0A0D6EG71"/>
<dbReference type="PANTHER" id="PTHR21327:SF29">
    <property type="entry name" value="GTP CYCLOHYDROLASE-2"/>
    <property type="match status" value="1"/>
</dbReference>
<name>A0A0D6EG71_SPOSA</name>
<feature type="non-terminal residue" evidence="11">
    <location>
        <position position="1"/>
    </location>
</feature>
<proteinExistence type="inferred from homology"/>
<organism evidence="11 12">
    <name type="scientific">Sporidiobolus salmonicolor</name>
    <name type="common">Yeast-like fungus</name>
    <name type="synonym">Sporobolomyces salmonicolor</name>
    <dbReference type="NCBI Taxonomy" id="5005"/>
    <lineage>
        <taxon>Eukaryota</taxon>
        <taxon>Fungi</taxon>
        <taxon>Dikarya</taxon>
        <taxon>Basidiomycota</taxon>
        <taxon>Pucciniomycotina</taxon>
        <taxon>Microbotryomycetes</taxon>
        <taxon>Sporidiobolales</taxon>
        <taxon>Sporidiobolaceae</taxon>
        <taxon>Sporobolomyces</taxon>
    </lineage>
</organism>
<dbReference type="Proteomes" id="UP000243876">
    <property type="component" value="Unassembled WGS sequence"/>
</dbReference>
<dbReference type="InterPro" id="IPR036144">
    <property type="entry name" value="RibA-like_sf"/>
</dbReference>
<keyword evidence="6" id="KW-0378">Hydrolase</keyword>